<dbReference type="AlphaFoldDB" id="A0A6C8EU29"/>
<comment type="caution">
    <text evidence="1">The sequence shown here is derived from an EMBL/GenBank/DDBJ whole genome shotgun (WGS) entry which is preliminary data.</text>
</comment>
<evidence type="ECO:0000313" key="1">
    <source>
        <dbReference type="EMBL" id="EDZ01146.1"/>
    </source>
</evidence>
<reference evidence="1 2" key="1">
    <citation type="journal article" date="2011" name="J. Bacteriol.">
        <title>Comparative genomics of 28 Salmonella enterica isolates: evidence for CRISPR-mediated adaptive sublineage evolution.</title>
        <authorList>
            <person name="Fricke W.F."/>
            <person name="Mammel M.K."/>
            <person name="McDermott P.F."/>
            <person name="Tartera C."/>
            <person name="White D.G."/>
            <person name="Leclerc J.E."/>
            <person name="Ravel J."/>
            <person name="Cebula T.A."/>
        </authorList>
    </citation>
    <scope>NUCLEOTIDE SEQUENCE [LARGE SCALE GENOMIC DNA]</scope>
    <source>
        <strain evidence="1 2">SL491</strain>
    </source>
</reference>
<gene>
    <name evidence="1" type="ORF">SeV_A1122</name>
</gene>
<dbReference type="Proteomes" id="UP000003614">
    <property type="component" value="Unassembled WGS sequence"/>
</dbReference>
<accession>A0A6C8EU29</accession>
<organism evidence="1 2">
    <name type="scientific">Salmonella virchow (strain SL491)</name>
    <dbReference type="NCBI Taxonomy" id="465517"/>
    <lineage>
        <taxon>Bacteria</taxon>
        <taxon>Pseudomonadati</taxon>
        <taxon>Pseudomonadota</taxon>
        <taxon>Gammaproteobacteria</taxon>
        <taxon>Enterobacterales</taxon>
        <taxon>Enterobacteriaceae</taxon>
        <taxon>Salmonella</taxon>
    </lineage>
</organism>
<protein>
    <submittedName>
        <fullName evidence="1">Uncharacterized protein</fullName>
    </submittedName>
</protein>
<dbReference type="EMBL" id="ABFH02000002">
    <property type="protein sequence ID" value="EDZ01146.1"/>
    <property type="molecule type" value="Genomic_DNA"/>
</dbReference>
<evidence type="ECO:0000313" key="2">
    <source>
        <dbReference type="Proteomes" id="UP000003614"/>
    </source>
</evidence>
<name>A0A6C8EU29_SALV4</name>
<proteinExistence type="predicted"/>
<sequence>MFAGMFLTEVNEVTTVDLSSKLAWFTCVSDAAVVRLGLL</sequence>